<sequence>NLGNELFLDPRLEDKLKNEDKERLNKIVVGKTFNELRLCYACYLNEVTLTIKTILHELHHFQDIFESSTDYKRPVEGGGEYIDTTGFIKNSICTHLNDFYAEYYATKRLIDLYDIRVKGINLFSIINLNLGYIENNEKHTKEKIQEILAKEVSDFEKQLAIIYFIQHYIIKQVLYFLANYRAFQEKGFSNQLYEDHWDKFISNEIKPKMAKLLIKIKKKIMDENLNLLELSSKLRDYLNDI</sequence>
<feature type="non-terminal residue" evidence="1">
    <location>
        <position position="241"/>
    </location>
</feature>
<proteinExistence type="predicted"/>
<gene>
    <name evidence="1" type="ORF">S03H2_60685</name>
</gene>
<organism evidence="1">
    <name type="scientific">marine sediment metagenome</name>
    <dbReference type="NCBI Taxonomy" id="412755"/>
    <lineage>
        <taxon>unclassified sequences</taxon>
        <taxon>metagenomes</taxon>
        <taxon>ecological metagenomes</taxon>
    </lineage>
</organism>
<dbReference type="AlphaFoldDB" id="X1K726"/>
<name>X1K726_9ZZZZ</name>
<dbReference type="EMBL" id="BARU01039128">
    <property type="protein sequence ID" value="GAH77893.1"/>
    <property type="molecule type" value="Genomic_DNA"/>
</dbReference>
<feature type="non-terminal residue" evidence="1">
    <location>
        <position position="1"/>
    </location>
</feature>
<reference evidence="1" key="1">
    <citation type="journal article" date="2014" name="Front. Microbiol.">
        <title>High frequency of phylogenetically diverse reductive dehalogenase-homologous genes in deep subseafloor sedimentary metagenomes.</title>
        <authorList>
            <person name="Kawai M."/>
            <person name="Futagami T."/>
            <person name="Toyoda A."/>
            <person name="Takaki Y."/>
            <person name="Nishi S."/>
            <person name="Hori S."/>
            <person name="Arai W."/>
            <person name="Tsubouchi T."/>
            <person name="Morono Y."/>
            <person name="Uchiyama I."/>
            <person name="Ito T."/>
            <person name="Fujiyama A."/>
            <person name="Inagaki F."/>
            <person name="Takami H."/>
        </authorList>
    </citation>
    <scope>NUCLEOTIDE SEQUENCE</scope>
    <source>
        <strain evidence="1">Expedition CK06-06</strain>
    </source>
</reference>
<comment type="caution">
    <text evidence="1">The sequence shown here is derived from an EMBL/GenBank/DDBJ whole genome shotgun (WGS) entry which is preliminary data.</text>
</comment>
<accession>X1K726</accession>
<protein>
    <submittedName>
        <fullName evidence="1">Uncharacterized protein</fullName>
    </submittedName>
</protein>
<evidence type="ECO:0000313" key="1">
    <source>
        <dbReference type="EMBL" id="GAH77893.1"/>
    </source>
</evidence>